<dbReference type="AlphaFoldDB" id="A0A6M2D8W6"/>
<feature type="signal peptide" evidence="2">
    <location>
        <begin position="1"/>
        <end position="15"/>
    </location>
</feature>
<name>A0A6M2D8W6_RHIMP</name>
<feature type="transmembrane region" description="Helical" evidence="1">
    <location>
        <begin position="123"/>
        <end position="150"/>
    </location>
</feature>
<keyword evidence="1" id="KW-0472">Membrane</keyword>
<accession>A0A6M2D8W6</accession>
<feature type="chain" id="PRO_5027065602" evidence="2">
    <location>
        <begin position="16"/>
        <end position="152"/>
    </location>
</feature>
<sequence>MQFFFINLFVRKVWTLYSPCHKTVTLYTDVSSVAIYPLSNALSRIVAGRKDPLVIRRLNMGKHLTCAAYTSNSGLRKNGSKLVTVRTCRIVNSKLPTFSFFDSEILCFFIACAVYTITQMDTFMAFFTTPFFFFLRCIGMCVCVCVYVTFTC</sequence>
<evidence type="ECO:0000256" key="1">
    <source>
        <dbReference type="SAM" id="Phobius"/>
    </source>
</evidence>
<dbReference type="EMBL" id="GHWJ01009768">
    <property type="protein sequence ID" value="NOV42505.1"/>
    <property type="molecule type" value="Transcribed_RNA"/>
</dbReference>
<keyword evidence="1" id="KW-0812">Transmembrane</keyword>
<keyword evidence="2" id="KW-0732">Signal</keyword>
<feature type="transmembrane region" description="Helical" evidence="1">
    <location>
        <begin position="95"/>
        <end position="117"/>
    </location>
</feature>
<evidence type="ECO:0000313" key="3">
    <source>
        <dbReference type="EMBL" id="NOV42505.1"/>
    </source>
</evidence>
<organism evidence="3">
    <name type="scientific">Rhipicephalus microplus</name>
    <name type="common">Cattle tick</name>
    <name type="synonym">Boophilus microplus</name>
    <dbReference type="NCBI Taxonomy" id="6941"/>
    <lineage>
        <taxon>Eukaryota</taxon>
        <taxon>Metazoa</taxon>
        <taxon>Ecdysozoa</taxon>
        <taxon>Arthropoda</taxon>
        <taxon>Chelicerata</taxon>
        <taxon>Arachnida</taxon>
        <taxon>Acari</taxon>
        <taxon>Parasitiformes</taxon>
        <taxon>Ixodida</taxon>
        <taxon>Ixodoidea</taxon>
        <taxon>Ixodidae</taxon>
        <taxon>Rhipicephalinae</taxon>
        <taxon>Rhipicephalus</taxon>
        <taxon>Boophilus</taxon>
    </lineage>
</organism>
<keyword evidence="1" id="KW-1133">Transmembrane helix</keyword>
<reference evidence="3" key="1">
    <citation type="submission" date="2019-09" db="EMBL/GenBank/DDBJ databases">
        <title>Organ-specific transcriptomic study of the physiology of the cattle tick, Rhipicephalus microplus.</title>
        <authorList>
            <person name="Tirloni L."/>
            <person name="Braz G."/>
            <person name="Gandara A.C.P."/>
            <person name="Sabadin G.A."/>
            <person name="da Silva R.M."/>
            <person name="Guizzo M.G."/>
            <person name="Machado J.A."/>
            <person name="Costa E.P."/>
            <person name="Gomes H.F."/>
            <person name="Moraes J."/>
            <person name="Mota M.B.S."/>
            <person name="Mesquita R.D."/>
            <person name="Alvarenga P.H."/>
            <person name="Alves F."/>
            <person name="Seixas A."/>
            <person name="da Fonseca R.N."/>
            <person name="Fogaca A."/>
            <person name="Logullo C."/>
            <person name="Tanaka A."/>
            <person name="Daffre S."/>
            <person name="Termignoni C."/>
            <person name="Vaz I.S.Jr."/>
            <person name="Oliveira P.L."/>
            <person name="Ribeiro J.M."/>
        </authorList>
    </citation>
    <scope>NUCLEOTIDE SEQUENCE</scope>
    <source>
        <strain evidence="3">Porto Alegre</strain>
    </source>
</reference>
<evidence type="ECO:0000256" key="2">
    <source>
        <dbReference type="SAM" id="SignalP"/>
    </source>
</evidence>
<protein>
    <submittedName>
        <fullName evidence="3">Putative early e3b 10.4 kDa protein</fullName>
    </submittedName>
</protein>
<proteinExistence type="predicted"/>